<dbReference type="PROSITE" id="PS51999">
    <property type="entry name" value="ZF_GRF"/>
    <property type="match status" value="1"/>
</dbReference>
<dbReference type="InterPro" id="IPR010666">
    <property type="entry name" value="Znf_GRF"/>
</dbReference>
<dbReference type="Proteomes" id="UP001497516">
    <property type="component" value="Chromosome 8"/>
</dbReference>
<sequence>MEGPFCHCGDPASLKTSWTDANPGRRFFGCGKFGRGGTLNYFRWHGPVLDDHVKYLVLNLHRRIRELEKRQQERESNFLTKKVYIFVFVDILCSFLWNAN</sequence>
<evidence type="ECO:0000256" key="4">
    <source>
        <dbReference type="PROSITE-ProRule" id="PRU01343"/>
    </source>
</evidence>
<keyword evidence="3" id="KW-0862">Zinc</keyword>
<dbReference type="Pfam" id="PF06839">
    <property type="entry name" value="Zn_ribbon_GRF"/>
    <property type="match status" value="1"/>
</dbReference>
<keyword evidence="1" id="KW-0479">Metal-binding</keyword>
<feature type="domain" description="GRF-type" evidence="5">
    <location>
        <begin position="6"/>
        <end position="48"/>
    </location>
</feature>
<dbReference type="PANTHER" id="PTHR33248">
    <property type="entry name" value="ZINC ION-BINDING PROTEIN"/>
    <property type="match status" value="1"/>
</dbReference>
<accession>A0AAV2GCR6</accession>
<evidence type="ECO:0000313" key="6">
    <source>
        <dbReference type="EMBL" id="CAL1407992.1"/>
    </source>
</evidence>
<evidence type="ECO:0000256" key="2">
    <source>
        <dbReference type="ARBA" id="ARBA00022771"/>
    </source>
</evidence>
<name>A0AAV2GCR6_9ROSI</name>
<dbReference type="EMBL" id="OZ034821">
    <property type="protein sequence ID" value="CAL1407992.1"/>
    <property type="molecule type" value="Genomic_DNA"/>
</dbReference>
<keyword evidence="2 4" id="KW-0863">Zinc-finger</keyword>
<evidence type="ECO:0000256" key="3">
    <source>
        <dbReference type="ARBA" id="ARBA00022833"/>
    </source>
</evidence>
<dbReference type="GO" id="GO:0008270">
    <property type="term" value="F:zinc ion binding"/>
    <property type="evidence" value="ECO:0007669"/>
    <property type="project" value="UniProtKB-KW"/>
</dbReference>
<proteinExistence type="predicted"/>
<reference evidence="6 7" key="1">
    <citation type="submission" date="2024-04" db="EMBL/GenBank/DDBJ databases">
        <authorList>
            <person name="Fracassetti M."/>
        </authorList>
    </citation>
    <scope>NUCLEOTIDE SEQUENCE [LARGE SCALE GENOMIC DNA]</scope>
</reference>
<evidence type="ECO:0000313" key="7">
    <source>
        <dbReference type="Proteomes" id="UP001497516"/>
    </source>
</evidence>
<gene>
    <name evidence="6" type="ORF">LTRI10_LOCUS47623</name>
</gene>
<evidence type="ECO:0000259" key="5">
    <source>
        <dbReference type="PROSITE" id="PS51999"/>
    </source>
</evidence>
<dbReference type="AlphaFoldDB" id="A0AAV2GCR6"/>
<protein>
    <recommendedName>
        <fullName evidence="5">GRF-type domain-containing protein</fullName>
    </recommendedName>
</protein>
<organism evidence="6 7">
    <name type="scientific">Linum trigynum</name>
    <dbReference type="NCBI Taxonomy" id="586398"/>
    <lineage>
        <taxon>Eukaryota</taxon>
        <taxon>Viridiplantae</taxon>
        <taxon>Streptophyta</taxon>
        <taxon>Embryophyta</taxon>
        <taxon>Tracheophyta</taxon>
        <taxon>Spermatophyta</taxon>
        <taxon>Magnoliopsida</taxon>
        <taxon>eudicotyledons</taxon>
        <taxon>Gunneridae</taxon>
        <taxon>Pentapetalae</taxon>
        <taxon>rosids</taxon>
        <taxon>fabids</taxon>
        <taxon>Malpighiales</taxon>
        <taxon>Linaceae</taxon>
        <taxon>Linum</taxon>
    </lineage>
</organism>
<evidence type="ECO:0000256" key="1">
    <source>
        <dbReference type="ARBA" id="ARBA00022723"/>
    </source>
</evidence>
<keyword evidence="7" id="KW-1185">Reference proteome</keyword>